<dbReference type="OMA" id="XKRYNIF"/>
<feature type="region of interest" description="Disordered" evidence="1">
    <location>
        <begin position="173"/>
        <end position="211"/>
    </location>
</feature>
<feature type="compositionally biased region" description="Basic and acidic residues" evidence="1">
    <location>
        <begin position="22"/>
        <end position="32"/>
    </location>
</feature>
<accession>A2YN07</accession>
<feature type="compositionally biased region" description="Basic and acidic residues" evidence="1">
    <location>
        <begin position="190"/>
        <end position="211"/>
    </location>
</feature>
<organism evidence="2 3">
    <name type="scientific">Oryza sativa subsp. indica</name>
    <name type="common">Rice</name>
    <dbReference type="NCBI Taxonomy" id="39946"/>
    <lineage>
        <taxon>Eukaryota</taxon>
        <taxon>Viridiplantae</taxon>
        <taxon>Streptophyta</taxon>
        <taxon>Embryophyta</taxon>
        <taxon>Tracheophyta</taxon>
        <taxon>Spermatophyta</taxon>
        <taxon>Magnoliopsida</taxon>
        <taxon>Liliopsida</taxon>
        <taxon>Poales</taxon>
        <taxon>Poaceae</taxon>
        <taxon>BOP clade</taxon>
        <taxon>Oryzoideae</taxon>
        <taxon>Oryzeae</taxon>
        <taxon>Oryzinae</taxon>
        <taxon>Oryza</taxon>
        <taxon>Oryza sativa</taxon>
    </lineage>
</organism>
<proteinExistence type="predicted"/>
<dbReference type="EMBL" id="CM000132">
    <property type="protein sequence ID" value="EAZ04468.1"/>
    <property type="molecule type" value="Genomic_DNA"/>
</dbReference>
<evidence type="ECO:0000313" key="3">
    <source>
        <dbReference type="Proteomes" id="UP000007015"/>
    </source>
</evidence>
<name>A2YN07_ORYSI</name>
<dbReference type="HOGENOM" id="CLU_113501_0_0_1"/>
<evidence type="ECO:0000256" key="1">
    <source>
        <dbReference type="SAM" id="MobiDB-lite"/>
    </source>
</evidence>
<dbReference type="AlphaFoldDB" id="A2YN07"/>
<sequence length="211" mass="24063">MAAAGEEKPLPAEEIQGINDEAEPHPPSRNKDFLHNEEFQRVMRDVVVGPDYVPGGYALRILTDPATAFEELLEYYRKAGLIEGQVWKRYNIFEEVEGLDNSQDEIKMEEEPMKVEEAVRCRGRDATPDCPNEVKKRRLMDSDREAVPCNLPQECLSNSCCWVGQVTNHKDEVKMEETVKEEEEEATGCRGRDASPDRPDELAKKRRLDGP</sequence>
<feature type="region of interest" description="Disordered" evidence="1">
    <location>
        <begin position="1"/>
        <end position="32"/>
    </location>
</feature>
<protein>
    <submittedName>
        <fullName evidence="2">Uncharacterized protein</fullName>
    </submittedName>
</protein>
<reference evidence="2 3" key="1">
    <citation type="journal article" date="2005" name="PLoS Biol.">
        <title>The genomes of Oryza sativa: a history of duplications.</title>
        <authorList>
            <person name="Yu J."/>
            <person name="Wang J."/>
            <person name="Lin W."/>
            <person name="Li S."/>
            <person name="Li H."/>
            <person name="Zhou J."/>
            <person name="Ni P."/>
            <person name="Dong W."/>
            <person name="Hu S."/>
            <person name="Zeng C."/>
            <person name="Zhang J."/>
            <person name="Zhang Y."/>
            <person name="Li R."/>
            <person name="Xu Z."/>
            <person name="Li S."/>
            <person name="Li X."/>
            <person name="Zheng H."/>
            <person name="Cong L."/>
            <person name="Lin L."/>
            <person name="Yin J."/>
            <person name="Geng J."/>
            <person name="Li G."/>
            <person name="Shi J."/>
            <person name="Liu J."/>
            <person name="Lv H."/>
            <person name="Li J."/>
            <person name="Wang J."/>
            <person name="Deng Y."/>
            <person name="Ran L."/>
            <person name="Shi X."/>
            <person name="Wang X."/>
            <person name="Wu Q."/>
            <person name="Li C."/>
            <person name="Ren X."/>
            <person name="Wang J."/>
            <person name="Wang X."/>
            <person name="Li D."/>
            <person name="Liu D."/>
            <person name="Zhang X."/>
            <person name="Ji Z."/>
            <person name="Zhao W."/>
            <person name="Sun Y."/>
            <person name="Zhang Z."/>
            <person name="Bao J."/>
            <person name="Han Y."/>
            <person name="Dong L."/>
            <person name="Ji J."/>
            <person name="Chen P."/>
            <person name="Wu S."/>
            <person name="Liu J."/>
            <person name="Xiao Y."/>
            <person name="Bu D."/>
            <person name="Tan J."/>
            <person name="Yang L."/>
            <person name="Ye C."/>
            <person name="Zhang J."/>
            <person name="Xu J."/>
            <person name="Zhou Y."/>
            <person name="Yu Y."/>
            <person name="Zhang B."/>
            <person name="Zhuang S."/>
            <person name="Wei H."/>
            <person name="Liu B."/>
            <person name="Lei M."/>
            <person name="Yu H."/>
            <person name="Li Y."/>
            <person name="Xu H."/>
            <person name="Wei S."/>
            <person name="He X."/>
            <person name="Fang L."/>
            <person name="Zhang Z."/>
            <person name="Zhang Y."/>
            <person name="Huang X."/>
            <person name="Su Z."/>
            <person name="Tong W."/>
            <person name="Li J."/>
            <person name="Tong Z."/>
            <person name="Li S."/>
            <person name="Ye J."/>
            <person name="Wang L."/>
            <person name="Fang L."/>
            <person name="Lei T."/>
            <person name="Chen C."/>
            <person name="Chen H."/>
            <person name="Xu Z."/>
            <person name="Li H."/>
            <person name="Huang H."/>
            <person name="Zhang F."/>
            <person name="Xu H."/>
            <person name="Li N."/>
            <person name="Zhao C."/>
            <person name="Li S."/>
            <person name="Dong L."/>
            <person name="Huang Y."/>
            <person name="Li L."/>
            <person name="Xi Y."/>
            <person name="Qi Q."/>
            <person name="Li W."/>
            <person name="Zhang B."/>
            <person name="Hu W."/>
            <person name="Zhang Y."/>
            <person name="Tian X."/>
            <person name="Jiao Y."/>
            <person name="Liang X."/>
            <person name="Jin J."/>
            <person name="Gao L."/>
            <person name="Zheng W."/>
            <person name="Hao B."/>
            <person name="Liu S."/>
            <person name="Wang W."/>
            <person name="Yuan L."/>
            <person name="Cao M."/>
            <person name="McDermott J."/>
            <person name="Samudrala R."/>
            <person name="Wang J."/>
            <person name="Wong G.K."/>
            <person name="Yang H."/>
        </authorList>
    </citation>
    <scope>NUCLEOTIDE SEQUENCE [LARGE SCALE GENOMIC DNA]</scope>
    <source>
        <strain evidence="3">cv. 93-11</strain>
    </source>
</reference>
<evidence type="ECO:0000313" key="2">
    <source>
        <dbReference type="EMBL" id="EAZ04468.1"/>
    </source>
</evidence>
<keyword evidence="3" id="KW-1185">Reference proteome</keyword>
<dbReference type="Gramene" id="BGIOSGA024019-TA">
    <property type="protein sequence ID" value="BGIOSGA024019-PA"/>
    <property type="gene ID" value="BGIOSGA024019"/>
</dbReference>
<feature type="compositionally biased region" description="Basic and acidic residues" evidence="1">
    <location>
        <begin position="1"/>
        <end position="11"/>
    </location>
</feature>
<gene>
    <name evidence="2" type="ORF">OsI_26617</name>
</gene>
<dbReference type="Proteomes" id="UP000007015">
    <property type="component" value="Chromosome 7"/>
</dbReference>